<sequence length="222" mass="23523">MTYFKSTCTAFALSVALAAPAKATLVDITNCGATAVACTITTTPPNPIAKDPNDGVLLAWDEVQNFTLTADLRVDRVFDTSASFITTAPGGDYYIKAGTVVSSHYIQWDPAPGGQAVTAKITLDSQVFAFMTSDQNMFDSDAQLGLPGLSYNNFTARGLESNDTTVFDGNSVDIRWQATSPGDWTRLITAYSPAAEVPVPASLPLLAGALGLAGFVGRRRRK</sequence>
<keyword evidence="1" id="KW-1133">Transmembrane helix</keyword>
<feature type="signal peptide" evidence="2">
    <location>
        <begin position="1"/>
        <end position="23"/>
    </location>
</feature>
<proteinExistence type="predicted"/>
<comment type="caution">
    <text evidence="3">The sequence shown here is derived from an EMBL/GenBank/DDBJ whole genome shotgun (WGS) entry which is preliminary data.</text>
</comment>
<keyword evidence="2" id="KW-0732">Signal</keyword>
<dbReference type="AlphaFoldDB" id="A0A4R6B5K2"/>
<dbReference type="NCBIfam" id="TIGR02595">
    <property type="entry name" value="PEP_CTERM"/>
    <property type="match status" value="1"/>
</dbReference>
<evidence type="ECO:0000313" key="3">
    <source>
        <dbReference type="EMBL" id="TDL91356.1"/>
    </source>
</evidence>
<gene>
    <name evidence="3" type="ORF">E2L05_00095</name>
</gene>
<organism evidence="3 4">
    <name type="scientific">Meridianimarinicoccus aquatilis</name>
    <dbReference type="NCBI Taxonomy" id="2552766"/>
    <lineage>
        <taxon>Bacteria</taxon>
        <taxon>Pseudomonadati</taxon>
        <taxon>Pseudomonadota</taxon>
        <taxon>Alphaproteobacteria</taxon>
        <taxon>Rhodobacterales</taxon>
        <taxon>Paracoccaceae</taxon>
        <taxon>Meridianimarinicoccus</taxon>
    </lineage>
</organism>
<evidence type="ECO:0000256" key="1">
    <source>
        <dbReference type="SAM" id="Phobius"/>
    </source>
</evidence>
<protein>
    <submittedName>
        <fullName evidence="3">PEP-CTERM sorting domain-containing protein</fullName>
    </submittedName>
</protein>
<feature type="chain" id="PRO_5020471873" evidence="2">
    <location>
        <begin position="24"/>
        <end position="222"/>
    </location>
</feature>
<keyword evidence="1" id="KW-0472">Membrane</keyword>
<keyword evidence="1" id="KW-0812">Transmembrane</keyword>
<dbReference type="OrthoDB" id="7676189at2"/>
<evidence type="ECO:0000256" key="2">
    <source>
        <dbReference type="SAM" id="SignalP"/>
    </source>
</evidence>
<feature type="transmembrane region" description="Helical" evidence="1">
    <location>
        <begin position="197"/>
        <end position="216"/>
    </location>
</feature>
<dbReference type="EMBL" id="SMZO01000001">
    <property type="protein sequence ID" value="TDL91356.1"/>
    <property type="molecule type" value="Genomic_DNA"/>
</dbReference>
<dbReference type="RefSeq" id="WP_133340860.1">
    <property type="nucleotide sequence ID" value="NZ_SMZO01000001.1"/>
</dbReference>
<dbReference type="InterPro" id="IPR013424">
    <property type="entry name" value="Ice-binding_C"/>
</dbReference>
<dbReference type="Proteomes" id="UP000294562">
    <property type="component" value="Unassembled WGS sequence"/>
</dbReference>
<evidence type="ECO:0000313" key="4">
    <source>
        <dbReference type="Proteomes" id="UP000294562"/>
    </source>
</evidence>
<name>A0A4R6B5K2_9RHOB</name>
<reference evidence="3 4" key="1">
    <citation type="submission" date="2019-03" db="EMBL/GenBank/DDBJ databases">
        <title>Rhodobacteraceae bacterium SM1902, a new member of the family Rhodobacteraceae isolated from Yantai.</title>
        <authorList>
            <person name="Sun Y."/>
        </authorList>
    </citation>
    <scope>NUCLEOTIDE SEQUENCE [LARGE SCALE GENOMIC DNA]</scope>
    <source>
        <strain evidence="3 4">SM1902</strain>
    </source>
</reference>
<accession>A0A4R6B5K2</accession>
<keyword evidence="4" id="KW-1185">Reference proteome</keyword>